<dbReference type="Proteomes" id="UP000663873">
    <property type="component" value="Unassembled WGS sequence"/>
</dbReference>
<dbReference type="EMBL" id="CAJOBR010090676">
    <property type="protein sequence ID" value="CAF5140185.1"/>
    <property type="molecule type" value="Genomic_DNA"/>
</dbReference>
<reference evidence="1" key="1">
    <citation type="submission" date="2021-02" db="EMBL/GenBank/DDBJ databases">
        <authorList>
            <person name="Nowell W R."/>
        </authorList>
    </citation>
    <scope>NUCLEOTIDE SEQUENCE</scope>
</reference>
<gene>
    <name evidence="2" type="ORF">QYT958_LOCUS47620</name>
    <name evidence="1" type="ORF">UJA718_LOCUS46934</name>
</gene>
<dbReference type="Proteomes" id="UP000663848">
    <property type="component" value="Unassembled WGS sequence"/>
</dbReference>
<accession>A0A821WY53</accession>
<evidence type="ECO:0000313" key="2">
    <source>
        <dbReference type="EMBL" id="CAF5140185.1"/>
    </source>
</evidence>
<organism evidence="1 3">
    <name type="scientific">Rotaria socialis</name>
    <dbReference type="NCBI Taxonomy" id="392032"/>
    <lineage>
        <taxon>Eukaryota</taxon>
        <taxon>Metazoa</taxon>
        <taxon>Spiralia</taxon>
        <taxon>Gnathifera</taxon>
        <taxon>Rotifera</taxon>
        <taxon>Eurotatoria</taxon>
        <taxon>Bdelloidea</taxon>
        <taxon>Philodinida</taxon>
        <taxon>Philodinidae</taxon>
        <taxon>Rotaria</taxon>
    </lineage>
</organism>
<comment type="caution">
    <text evidence="1">The sequence shown here is derived from an EMBL/GenBank/DDBJ whole genome shotgun (WGS) entry which is preliminary data.</text>
</comment>
<feature type="non-terminal residue" evidence="1">
    <location>
        <position position="1"/>
    </location>
</feature>
<evidence type="ECO:0000313" key="3">
    <source>
        <dbReference type="Proteomes" id="UP000663873"/>
    </source>
</evidence>
<proteinExistence type="predicted"/>
<sequence length="63" mass="6871">GLIGEIIVIREVRPFGRRLVPEPEAIDLDLDIDGRKPTVEMDLSLSGSCAENDTLSTGDCTDR</sequence>
<name>A0A821WY53_9BILA</name>
<dbReference type="AlphaFoldDB" id="A0A821WY53"/>
<evidence type="ECO:0000313" key="1">
    <source>
        <dbReference type="EMBL" id="CAF4932448.1"/>
    </source>
</evidence>
<protein>
    <submittedName>
        <fullName evidence="1">Uncharacterized protein</fullName>
    </submittedName>
</protein>
<dbReference type="EMBL" id="CAJOBP010086453">
    <property type="protein sequence ID" value="CAF4932448.1"/>
    <property type="molecule type" value="Genomic_DNA"/>
</dbReference>
<keyword evidence="3" id="KW-1185">Reference proteome</keyword>